<dbReference type="EMBL" id="HBGJ01000847">
    <property type="protein sequence ID" value="CAD9242273.1"/>
    <property type="molecule type" value="Transcribed_RNA"/>
</dbReference>
<gene>
    <name evidence="3" type="ORF">PPAR1163_LOCUS615</name>
</gene>
<protein>
    <recommendedName>
        <fullName evidence="2">HTH myb-type domain-containing protein</fullName>
    </recommendedName>
</protein>
<dbReference type="AlphaFoldDB" id="A0A7S1TNR3"/>
<evidence type="ECO:0000313" key="3">
    <source>
        <dbReference type="EMBL" id="CAD9242273.1"/>
    </source>
</evidence>
<proteinExistence type="predicted"/>
<organism evidence="3">
    <name type="scientific">Phaeomonas parva</name>
    <dbReference type="NCBI Taxonomy" id="124430"/>
    <lineage>
        <taxon>Eukaryota</taxon>
        <taxon>Sar</taxon>
        <taxon>Stramenopiles</taxon>
        <taxon>Ochrophyta</taxon>
        <taxon>Pinguiophyceae</taxon>
        <taxon>Pinguiochrysidales</taxon>
        <taxon>Pinguiochrysidaceae</taxon>
        <taxon>Phaeomonas</taxon>
    </lineage>
</organism>
<feature type="compositionally biased region" description="Polar residues" evidence="1">
    <location>
        <begin position="36"/>
        <end position="57"/>
    </location>
</feature>
<feature type="compositionally biased region" description="Basic and acidic residues" evidence="1">
    <location>
        <begin position="311"/>
        <end position="328"/>
    </location>
</feature>
<evidence type="ECO:0000259" key="2">
    <source>
        <dbReference type="PROSITE" id="PS51294"/>
    </source>
</evidence>
<feature type="compositionally biased region" description="Polar residues" evidence="1">
    <location>
        <begin position="297"/>
        <end position="310"/>
    </location>
</feature>
<reference evidence="3" key="1">
    <citation type="submission" date="2021-01" db="EMBL/GenBank/DDBJ databases">
        <authorList>
            <person name="Corre E."/>
            <person name="Pelletier E."/>
            <person name="Niang G."/>
            <person name="Scheremetjew M."/>
            <person name="Finn R."/>
            <person name="Kale V."/>
            <person name="Holt S."/>
            <person name="Cochrane G."/>
            <person name="Meng A."/>
            <person name="Brown T."/>
            <person name="Cohen L."/>
        </authorList>
    </citation>
    <scope>NUCLEOTIDE SEQUENCE</scope>
    <source>
        <strain evidence="3">CCMP2877</strain>
    </source>
</reference>
<accession>A0A7S1TNR3</accession>
<feature type="region of interest" description="Disordered" evidence="1">
    <location>
        <begin position="296"/>
        <end position="348"/>
    </location>
</feature>
<feature type="domain" description="HTH myb-type" evidence="2">
    <location>
        <begin position="1"/>
        <end position="22"/>
    </location>
</feature>
<evidence type="ECO:0000256" key="1">
    <source>
        <dbReference type="SAM" id="MobiDB-lite"/>
    </source>
</evidence>
<dbReference type="InterPro" id="IPR017930">
    <property type="entry name" value="Myb_dom"/>
</dbReference>
<dbReference type="Gene3D" id="1.10.10.60">
    <property type="entry name" value="Homeodomain-like"/>
    <property type="match status" value="1"/>
</dbReference>
<feature type="region of interest" description="Disordered" evidence="1">
    <location>
        <begin position="30"/>
        <end position="75"/>
    </location>
</feature>
<name>A0A7S1TNR3_9STRA</name>
<dbReference type="PROSITE" id="PS51294">
    <property type="entry name" value="HTH_MYB"/>
    <property type="match status" value="1"/>
</dbReference>
<sequence length="366" mass="38697">MLPGRTDNAIKNHWNSAKRRLTRQMDQILPHLPPSFSLNGKATGDRTSSPTSISDTTAMGKPLSVHPPAPQTYPNSSVVMLMPQSQVYSPSTATGSQHHQMHAGMHTSLPSPNTSKLAPSHYQAAIAGTGSTSPHIHNPAMGQIRAPMVHHGAKGSLKLSPSSHAAYGQQASWKPSVAEAGTGVRTPPTGIPNGLTTEHFTPGAGAPIGKGYSSVRPFRLEEAPGKRKGIGEDDAINQVFERAHAEGNYHRDPGMMLQSNEAPFARAMRGMQAHKTMKAGSHGEDILDAMAMLSTMKKGSSPTGSDAAQSTDRESPDASPRDSKRTLKEMSSPPPAKQGQGSADPLAKRRKLALLAEAAMSLVAES</sequence>